<gene>
    <name evidence="5" type="primary">rpl5</name>
</gene>
<dbReference type="GO" id="GO:0005840">
    <property type="term" value="C:ribosome"/>
    <property type="evidence" value="ECO:0007669"/>
    <property type="project" value="UniProtKB-KW"/>
</dbReference>
<organism evidence="5">
    <name type="scientific">Trentepohlia odorata</name>
    <dbReference type="NCBI Taxonomy" id="2576626"/>
    <lineage>
        <taxon>Eukaryota</taxon>
        <taxon>Viridiplantae</taxon>
        <taxon>Chlorophyta</taxon>
        <taxon>core chlorophytes</taxon>
        <taxon>Ulvophyceae</taxon>
        <taxon>TCBD clade</taxon>
        <taxon>Trentepohliales</taxon>
        <taxon>Trentepohliaceae</taxon>
        <taxon>Trentepohlia</taxon>
    </lineage>
</organism>
<evidence type="ECO:0000256" key="3">
    <source>
        <dbReference type="ARBA" id="ARBA00023274"/>
    </source>
</evidence>
<keyword evidence="2 5" id="KW-0689">Ribosomal protein</keyword>
<geneLocation type="chloroplast" evidence="5"/>
<evidence type="ECO:0000259" key="4">
    <source>
        <dbReference type="Pfam" id="PF00673"/>
    </source>
</evidence>
<dbReference type="GO" id="GO:0003735">
    <property type="term" value="F:structural constituent of ribosome"/>
    <property type="evidence" value="ECO:0007669"/>
    <property type="project" value="InterPro"/>
</dbReference>
<keyword evidence="5" id="KW-0150">Chloroplast</keyword>
<dbReference type="InterPro" id="IPR031309">
    <property type="entry name" value="Ribosomal_uL5_C"/>
</dbReference>
<dbReference type="AlphaFoldDB" id="A0A4Y5P3I9"/>
<keyword evidence="5" id="KW-0934">Plastid</keyword>
<proteinExistence type="inferred from homology"/>
<dbReference type="GO" id="GO:1990904">
    <property type="term" value="C:ribonucleoprotein complex"/>
    <property type="evidence" value="ECO:0007669"/>
    <property type="project" value="UniProtKB-KW"/>
</dbReference>
<evidence type="ECO:0000256" key="2">
    <source>
        <dbReference type="ARBA" id="ARBA00022980"/>
    </source>
</evidence>
<dbReference type="PANTHER" id="PTHR11994">
    <property type="entry name" value="60S RIBOSOMAL PROTEIN L11-RELATED"/>
    <property type="match status" value="1"/>
</dbReference>
<dbReference type="Gene3D" id="3.30.1440.10">
    <property type="match status" value="1"/>
</dbReference>
<evidence type="ECO:0000256" key="1">
    <source>
        <dbReference type="ARBA" id="ARBA00008553"/>
    </source>
</evidence>
<feature type="domain" description="Large ribosomal subunit protein uL5 C-terminal" evidence="4">
    <location>
        <begin position="2"/>
        <end position="96"/>
    </location>
</feature>
<comment type="similarity">
    <text evidence="1">Belongs to the universal ribosomal protein uL5 family.</text>
</comment>
<dbReference type="GeneID" id="40872520"/>
<protein>
    <submittedName>
        <fullName evidence="5">Ribosomal protein L5</fullName>
    </submittedName>
</protein>
<dbReference type="SUPFAM" id="SSF55282">
    <property type="entry name" value="RL5-like"/>
    <property type="match status" value="1"/>
</dbReference>
<dbReference type="EMBL" id="MK580484">
    <property type="protein sequence ID" value="QCW57818.1"/>
    <property type="molecule type" value="Genomic_DNA"/>
</dbReference>
<keyword evidence="3" id="KW-0687">Ribonucleoprotein</keyword>
<dbReference type="InterPro" id="IPR002132">
    <property type="entry name" value="Ribosomal_uL5"/>
</dbReference>
<sequence length="98" mass="11178">MPIGIVTTLRNERMYSFLDRLVNLTLPRIRDFNGLNKTSFDGYGNFTMGFTESAMFPEITYSNLNLNNTGLNITIVTSSKTNEEALLLLKAFQMPFRD</sequence>
<dbReference type="GO" id="GO:0006412">
    <property type="term" value="P:translation"/>
    <property type="evidence" value="ECO:0007669"/>
    <property type="project" value="InterPro"/>
</dbReference>
<evidence type="ECO:0000313" key="5">
    <source>
        <dbReference type="EMBL" id="QCW57818.1"/>
    </source>
</evidence>
<dbReference type="Pfam" id="PF00673">
    <property type="entry name" value="Ribosomal_L5_C"/>
    <property type="match status" value="1"/>
</dbReference>
<dbReference type="RefSeq" id="YP_009667515.1">
    <property type="nucleotide sequence ID" value="NC_043776.1"/>
</dbReference>
<reference evidence="5" key="1">
    <citation type="journal article" date="2019" name="Int. J. Mol. Sci.">
        <title>Characterization of the Chloroplast Genome of Trentepohlia odorata (Trentepohliales, Chlorophyta), and Discussion of its Taxonomy.</title>
        <authorList>
            <person name="Zhu H."/>
            <person name="Hu Y."/>
            <person name="Liu F."/>
            <person name="Hu Z."/>
            <person name="Liu G."/>
        </authorList>
    </citation>
    <scope>NUCLEOTIDE SEQUENCE</scope>
</reference>
<dbReference type="InterPro" id="IPR022803">
    <property type="entry name" value="Ribosomal_uL5_dom_sf"/>
</dbReference>
<name>A0A4Y5P3I9_9CHLO</name>
<accession>A0A4Y5P3I9</accession>